<evidence type="ECO:0000313" key="1">
    <source>
        <dbReference type="EMBL" id="ATL47940.1"/>
    </source>
</evidence>
<dbReference type="Proteomes" id="UP000220133">
    <property type="component" value="Chromosome"/>
</dbReference>
<accession>A0A291QVH7</accession>
<keyword evidence="2" id="KW-1185">Reference proteome</keyword>
<reference evidence="1 2" key="1">
    <citation type="submission" date="2017-10" db="EMBL/GenBank/DDBJ databases">
        <title>Paenichitinophaga pekingensis gen. nov., sp. nov., isolated from activated sludge.</title>
        <authorList>
            <person name="Jin D."/>
            <person name="Kong X."/>
            <person name="Deng Y."/>
            <person name="Bai Z."/>
        </authorList>
    </citation>
    <scope>NUCLEOTIDE SEQUENCE [LARGE SCALE GENOMIC DNA]</scope>
    <source>
        <strain evidence="1 2">13</strain>
    </source>
</reference>
<organism evidence="1 2">
    <name type="scientific">Chitinophaga caeni</name>
    <dbReference type="NCBI Taxonomy" id="2029983"/>
    <lineage>
        <taxon>Bacteria</taxon>
        <taxon>Pseudomonadati</taxon>
        <taxon>Bacteroidota</taxon>
        <taxon>Chitinophagia</taxon>
        <taxon>Chitinophagales</taxon>
        <taxon>Chitinophagaceae</taxon>
        <taxon>Chitinophaga</taxon>
    </lineage>
</organism>
<name>A0A291QVH7_9BACT</name>
<protein>
    <submittedName>
        <fullName evidence="1">Uncharacterized protein</fullName>
    </submittedName>
</protein>
<dbReference type="KEGG" id="cbae:COR50_12600"/>
<dbReference type="EMBL" id="CP023777">
    <property type="protein sequence ID" value="ATL47940.1"/>
    <property type="molecule type" value="Genomic_DNA"/>
</dbReference>
<sequence length="136" mass="16190">MYRKRELNTYVFDTSFRWKGNMYRFNLQHHYLQQKIRIPRNLLKGYDIPYFDAKAASCIVKVTKNGFPSFEMPVVREDFVGRINGYWMDYLVLHVDKTRFEDGKLYIYCVLSIPLTNMGKQIILCIAPDGNVEFIE</sequence>
<evidence type="ECO:0000313" key="2">
    <source>
        <dbReference type="Proteomes" id="UP000220133"/>
    </source>
</evidence>
<proteinExistence type="predicted"/>
<gene>
    <name evidence="1" type="ORF">COR50_12600</name>
</gene>
<dbReference type="AlphaFoldDB" id="A0A291QVH7"/>